<dbReference type="GO" id="GO:0016747">
    <property type="term" value="F:acyltransferase activity, transferring groups other than amino-acyl groups"/>
    <property type="evidence" value="ECO:0007669"/>
    <property type="project" value="InterPro"/>
</dbReference>
<feature type="domain" description="N-acetyltransferase" evidence="1">
    <location>
        <begin position="2"/>
        <end position="167"/>
    </location>
</feature>
<dbReference type="PROSITE" id="PS51186">
    <property type="entry name" value="GNAT"/>
    <property type="match status" value="1"/>
</dbReference>
<protein>
    <submittedName>
        <fullName evidence="2">N-acetyltransferase</fullName>
    </submittedName>
</protein>
<dbReference type="AlphaFoldDB" id="A0A3S0RU74"/>
<dbReference type="RefSeq" id="WP_126405643.1">
    <property type="nucleotide sequence ID" value="NZ_RXNT01000001.1"/>
</dbReference>
<sequence>MIYLRELTSTDIVTINKWRNNRNLINSLGAIFRYINIETEVAWFDNYLNNRSNNIRCAICSEEFAEIIGVVYLLNIDFINSSAEFAIMIGDRNNQGKGIGTFATESILNHAFVDLNLNRVHLSVLEENMRAIRLYEKVGFSIDGVIREAVYKNGEYKNIVLMSILKRNYINK</sequence>
<dbReference type="Proteomes" id="UP000271374">
    <property type="component" value="Unassembled WGS sequence"/>
</dbReference>
<dbReference type="InterPro" id="IPR000182">
    <property type="entry name" value="GNAT_dom"/>
</dbReference>
<proteinExistence type="predicted"/>
<accession>A0A3S0RU74</accession>
<dbReference type="Gene3D" id="3.40.630.30">
    <property type="match status" value="1"/>
</dbReference>
<reference evidence="2 3" key="1">
    <citation type="submission" date="2018-12" db="EMBL/GenBank/DDBJ databases">
        <title>Bacillus yapensis draft genome sequence.</title>
        <authorList>
            <person name="Yu L."/>
            <person name="Xu X."/>
            <person name="Tang X."/>
        </authorList>
    </citation>
    <scope>NUCLEOTIDE SEQUENCE [LARGE SCALE GENOMIC DNA]</scope>
    <source>
        <strain evidence="2 3">XXST-01</strain>
    </source>
</reference>
<evidence type="ECO:0000313" key="2">
    <source>
        <dbReference type="EMBL" id="RTR36365.1"/>
    </source>
</evidence>
<name>A0A3S0RU74_9BACI</name>
<dbReference type="PANTHER" id="PTHR43415:SF3">
    <property type="entry name" value="GNAT-FAMILY ACETYLTRANSFERASE"/>
    <property type="match status" value="1"/>
</dbReference>
<evidence type="ECO:0000313" key="3">
    <source>
        <dbReference type="Proteomes" id="UP000271374"/>
    </source>
</evidence>
<dbReference type="PANTHER" id="PTHR43415">
    <property type="entry name" value="SPERMIDINE N(1)-ACETYLTRANSFERASE"/>
    <property type="match status" value="1"/>
</dbReference>
<dbReference type="OrthoDB" id="9795206at2"/>
<keyword evidence="2" id="KW-0808">Transferase</keyword>
<comment type="caution">
    <text evidence="2">The sequence shown here is derived from an EMBL/GenBank/DDBJ whole genome shotgun (WGS) entry which is preliminary data.</text>
</comment>
<evidence type="ECO:0000259" key="1">
    <source>
        <dbReference type="PROSITE" id="PS51186"/>
    </source>
</evidence>
<dbReference type="Pfam" id="PF13302">
    <property type="entry name" value="Acetyltransf_3"/>
    <property type="match status" value="1"/>
</dbReference>
<gene>
    <name evidence="2" type="ORF">EKG37_02065</name>
</gene>
<dbReference type="InterPro" id="IPR016181">
    <property type="entry name" value="Acyl_CoA_acyltransferase"/>
</dbReference>
<organism evidence="2 3">
    <name type="scientific">Bacillus yapensis</name>
    <dbReference type="NCBI Taxonomy" id="2492960"/>
    <lineage>
        <taxon>Bacteria</taxon>
        <taxon>Bacillati</taxon>
        <taxon>Bacillota</taxon>
        <taxon>Bacilli</taxon>
        <taxon>Bacillales</taxon>
        <taxon>Bacillaceae</taxon>
        <taxon>Bacillus</taxon>
    </lineage>
</organism>
<keyword evidence="3" id="KW-1185">Reference proteome</keyword>
<dbReference type="EMBL" id="RXNT01000001">
    <property type="protein sequence ID" value="RTR36365.1"/>
    <property type="molecule type" value="Genomic_DNA"/>
</dbReference>
<dbReference type="SUPFAM" id="SSF55729">
    <property type="entry name" value="Acyl-CoA N-acyltransferases (Nat)"/>
    <property type="match status" value="1"/>
</dbReference>